<comment type="caution">
    <text evidence="2">The sequence shown here is derived from an EMBL/GenBank/DDBJ whole genome shotgun (WGS) entry which is preliminary data.</text>
</comment>
<name>A0ABQ8WR24_PENCH</name>
<evidence type="ECO:0000313" key="3">
    <source>
        <dbReference type="Proteomes" id="UP001220256"/>
    </source>
</evidence>
<accession>A0ABQ8WR24</accession>
<keyword evidence="3" id="KW-1185">Reference proteome</keyword>
<dbReference type="InterPro" id="IPR011333">
    <property type="entry name" value="SKP1/BTB/POZ_sf"/>
</dbReference>
<dbReference type="EMBL" id="JAPVEB010000002">
    <property type="protein sequence ID" value="KAJ5275065.1"/>
    <property type="molecule type" value="Genomic_DNA"/>
</dbReference>
<dbReference type="PROSITE" id="PS50097">
    <property type="entry name" value="BTB"/>
    <property type="match status" value="1"/>
</dbReference>
<dbReference type="SUPFAM" id="SSF54695">
    <property type="entry name" value="POZ domain"/>
    <property type="match status" value="1"/>
</dbReference>
<dbReference type="Gene3D" id="3.30.710.10">
    <property type="entry name" value="Potassium Channel Kv1.1, Chain A"/>
    <property type="match status" value="1"/>
</dbReference>
<dbReference type="InterPro" id="IPR000210">
    <property type="entry name" value="BTB/POZ_dom"/>
</dbReference>
<dbReference type="PANTHER" id="PTHR23312">
    <property type="entry name" value="ARMC5 ARMADILLO REPEAT-CONTAINING -RELATED"/>
    <property type="match status" value="1"/>
</dbReference>
<organism evidence="2 3">
    <name type="scientific">Penicillium chrysogenum</name>
    <name type="common">Penicillium notatum</name>
    <dbReference type="NCBI Taxonomy" id="5076"/>
    <lineage>
        <taxon>Eukaryota</taxon>
        <taxon>Fungi</taxon>
        <taxon>Dikarya</taxon>
        <taxon>Ascomycota</taxon>
        <taxon>Pezizomycotina</taxon>
        <taxon>Eurotiomycetes</taxon>
        <taxon>Eurotiomycetidae</taxon>
        <taxon>Eurotiales</taxon>
        <taxon>Aspergillaceae</taxon>
        <taxon>Penicillium</taxon>
        <taxon>Penicillium chrysogenum species complex</taxon>
    </lineage>
</organism>
<evidence type="ECO:0000259" key="1">
    <source>
        <dbReference type="PROSITE" id="PS50097"/>
    </source>
</evidence>
<protein>
    <recommendedName>
        <fullName evidence="1">BTB domain-containing protein</fullName>
    </recommendedName>
</protein>
<sequence>MFEGGFRETQEQIVDLEEIEDVVSKKSLEPLFQKLPLYHGPLVKIRLQPSGCEYTVSKGLLCEQSPVFTAMFWGRFREAQEQVVEIQEMTGVVSKHSLEALIQWLYLDSLKFDWHDPEECIESAIELARLADKYGITRIESQTAEYIKETIIANQLRGDDNDRVPSNSNTHLLAEEDIVSALMLPRWAPSTPCSRRGLCQRVSSKRKRVVPGKKKKKDLLHEVRISLNTLSPIFGSVFKDPIDGKEWYLASL</sequence>
<dbReference type="Pfam" id="PF00651">
    <property type="entry name" value="BTB"/>
    <property type="match status" value="1"/>
</dbReference>
<dbReference type="Proteomes" id="UP001220256">
    <property type="component" value="Unassembled WGS sequence"/>
</dbReference>
<feature type="domain" description="BTB" evidence="1">
    <location>
        <begin position="43"/>
        <end position="114"/>
    </location>
</feature>
<gene>
    <name evidence="2" type="ORF">N7505_003610</name>
</gene>
<dbReference type="PANTHER" id="PTHR23312:SF8">
    <property type="entry name" value="ARMADILLO REPEAT-CONTAINING PROTEIN 5"/>
    <property type="match status" value="1"/>
</dbReference>
<dbReference type="SMART" id="SM00225">
    <property type="entry name" value="BTB"/>
    <property type="match status" value="1"/>
</dbReference>
<proteinExistence type="predicted"/>
<reference evidence="2 3" key="1">
    <citation type="journal article" date="2023" name="IMA Fungus">
        <title>Comparative genomic study of the Penicillium genus elucidates a diverse pangenome and 15 lateral gene transfer events.</title>
        <authorList>
            <person name="Petersen C."/>
            <person name="Sorensen T."/>
            <person name="Nielsen M.R."/>
            <person name="Sondergaard T.E."/>
            <person name="Sorensen J.L."/>
            <person name="Fitzpatrick D.A."/>
            <person name="Frisvad J.C."/>
            <person name="Nielsen K.L."/>
        </authorList>
    </citation>
    <scope>NUCLEOTIDE SEQUENCE [LARGE SCALE GENOMIC DNA]</scope>
    <source>
        <strain evidence="2 3">IBT 3361</strain>
    </source>
</reference>
<evidence type="ECO:0000313" key="2">
    <source>
        <dbReference type="EMBL" id="KAJ5275065.1"/>
    </source>
</evidence>
<dbReference type="CDD" id="cd18186">
    <property type="entry name" value="BTB_POZ_ZBTB_KLHL-like"/>
    <property type="match status" value="1"/>
</dbReference>